<evidence type="ECO:0000313" key="3">
    <source>
        <dbReference type="Proteomes" id="UP000663874"/>
    </source>
</evidence>
<proteinExistence type="predicted"/>
<dbReference type="Proteomes" id="UP000663889">
    <property type="component" value="Unassembled WGS sequence"/>
</dbReference>
<reference evidence="2" key="1">
    <citation type="submission" date="2021-02" db="EMBL/GenBank/DDBJ databases">
        <authorList>
            <person name="Nowell W R."/>
        </authorList>
    </citation>
    <scope>NUCLEOTIDE SEQUENCE</scope>
</reference>
<dbReference type="Proteomes" id="UP000663874">
    <property type="component" value="Unassembled WGS sequence"/>
</dbReference>
<accession>A0A819JZH3</accession>
<gene>
    <name evidence="2" type="ORF">FNK824_LOCUS22540</name>
    <name evidence="1" type="ORF">SEV965_LOCUS32559</name>
</gene>
<evidence type="ECO:0008006" key="4">
    <source>
        <dbReference type="Google" id="ProtNLM"/>
    </source>
</evidence>
<organism evidence="2 3">
    <name type="scientific">Rotaria sordida</name>
    <dbReference type="NCBI Taxonomy" id="392033"/>
    <lineage>
        <taxon>Eukaryota</taxon>
        <taxon>Metazoa</taxon>
        <taxon>Spiralia</taxon>
        <taxon>Gnathifera</taxon>
        <taxon>Rotifera</taxon>
        <taxon>Eurotatoria</taxon>
        <taxon>Bdelloidea</taxon>
        <taxon>Philodinida</taxon>
        <taxon>Philodinidae</taxon>
        <taxon>Rotaria</taxon>
    </lineage>
</organism>
<evidence type="ECO:0000313" key="1">
    <source>
        <dbReference type="EMBL" id="CAF1427109.1"/>
    </source>
</evidence>
<dbReference type="AlphaFoldDB" id="A0A819JZH3"/>
<comment type="caution">
    <text evidence="2">The sequence shown here is derived from an EMBL/GenBank/DDBJ whole genome shotgun (WGS) entry which is preliminary data.</text>
</comment>
<protein>
    <recommendedName>
        <fullName evidence="4">Tafazzin family protein</fullName>
    </recommendedName>
</protein>
<dbReference type="EMBL" id="CAJNOU010004107">
    <property type="protein sequence ID" value="CAF1427109.1"/>
    <property type="molecule type" value="Genomic_DNA"/>
</dbReference>
<sequence>MIPNQVKKLTATPTLRWIFSAAKLATVVKAPIVMMAHNAGAYWPKGFWIKKPGTIQVKIIDVITIEEIARTDARELTDKMEQMINKEKQLLFEQTLR</sequence>
<name>A0A819JZH3_9BILA</name>
<dbReference type="EMBL" id="CAJOBE010004585">
    <property type="protein sequence ID" value="CAF3938472.1"/>
    <property type="molecule type" value="Genomic_DNA"/>
</dbReference>
<evidence type="ECO:0000313" key="2">
    <source>
        <dbReference type="EMBL" id="CAF3938472.1"/>
    </source>
</evidence>